<dbReference type="SMART" id="SM00640">
    <property type="entry name" value="Glyco_32"/>
    <property type="match status" value="1"/>
</dbReference>
<gene>
    <name evidence="7" type="ORF">HYH03_007337</name>
</gene>
<organism evidence="7 8">
    <name type="scientific">Edaphochlamys debaryana</name>
    <dbReference type="NCBI Taxonomy" id="47281"/>
    <lineage>
        <taxon>Eukaryota</taxon>
        <taxon>Viridiplantae</taxon>
        <taxon>Chlorophyta</taxon>
        <taxon>core chlorophytes</taxon>
        <taxon>Chlorophyceae</taxon>
        <taxon>CS clade</taxon>
        <taxon>Chlamydomonadales</taxon>
        <taxon>Chlamydomonadales incertae sedis</taxon>
        <taxon>Edaphochlamys</taxon>
    </lineage>
</organism>
<comment type="caution">
    <text evidence="7">The sequence shown here is derived from an EMBL/GenBank/DDBJ whole genome shotgun (WGS) entry which is preliminary data.</text>
</comment>
<evidence type="ECO:0000256" key="2">
    <source>
        <dbReference type="ARBA" id="ARBA00022801"/>
    </source>
</evidence>
<dbReference type="InterPro" id="IPR013320">
    <property type="entry name" value="ConA-like_dom_sf"/>
</dbReference>
<dbReference type="GO" id="GO:0005975">
    <property type="term" value="P:carbohydrate metabolic process"/>
    <property type="evidence" value="ECO:0007669"/>
    <property type="project" value="InterPro"/>
</dbReference>
<keyword evidence="8" id="KW-1185">Reference proteome</keyword>
<dbReference type="InterPro" id="IPR001362">
    <property type="entry name" value="Glyco_hydro_32"/>
</dbReference>
<keyword evidence="3 4" id="KW-0326">Glycosidase</keyword>
<evidence type="ECO:0000259" key="5">
    <source>
        <dbReference type="Pfam" id="PF00251"/>
    </source>
</evidence>
<evidence type="ECO:0000256" key="1">
    <source>
        <dbReference type="ARBA" id="ARBA00009902"/>
    </source>
</evidence>
<dbReference type="SUPFAM" id="SSF49899">
    <property type="entry name" value="Concanavalin A-like lectins/glucanases"/>
    <property type="match status" value="1"/>
</dbReference>
<comment type="similarity">
    <text evidence="1 4">Belongs to the glycosyl hydrolase 32 family.</text>
</comment>
<dbReference type="InterPro" id="IPR018053">
    <property type="entry name" value="Glyco_hydro_32_AS"/>
</dbReference>
<accession>A0A835Y5K2</accession>
<dbReference type="AlphaFoldDB" id="A0A835Y5K2"/>
<sequence>MVQTSNTPTTLATLLKKRVAAVRPRLDKPSFHVAPEKGWVNDPNGPLFYKGYYHMFYQHVEQGCTWSFGLVWGHSVSRDLVHWEVLPHAIIPSPGGLDSDGAFSGCAALDDEGVPIIMYTGVRLRSNDSCGPLPPTECDLQLPFIESQLTARPVDPNDPKLTYWTKTEYPFLSLPPPNMGLGGWRDPYIIGRPGQDGQDHWSIVIGSGVKDSGGTILVYTSPELTPLDGWHLHGELCHGRDNGSETGFVWECPLLCRPGLVPDSLRLLPGFDQREVLASSSPSPEPSSSNLPAPHFFCISPDACTNPSYYYLGAYDPTAKEFDLASSIGPFRLDLGDVVYAPNTLDDALNNRTLLWGWAQEKRTKVDAYDYAGCLTHPRVLLLKPPSADTPCSTAAGPAQGWSLHQAPIPELEALRDQKHSWRLSEDLPMGVDRIIIDGGARLPVPVVEGPFLELELVFQRDAASASPASQEEAVGASPRCSASGLLLHSFSGAEGSAALLYHWDTGVLEVVFEASDPHTHAFSLCAPNARRVGGKLLRPPALGDALQLRVFLDSSLLEVFTDGGEVLTARVYRGVPQTSSLHPFQAGNGQGSQCAAGLDIISVDGPTQLLHAAAYEVQPAYGSGITEEEEAGAVEPLRLRLAGSSMDEQVAVTGA</sequence>
<dbReference type="Gene3D" id="2.115.10.20">
    <property type="entry name" value="Glycosyl hydrolase domain, family 43"/>
    <property type="match status" value="1"/>
</dbReference>
<dbReference type="InterPro" id="IPR013189">
    <property type="entry name" value="Glyco_hydro_32_C"/>
</dbReference>
<dbReference type="PROSITE" id="PS00609">
    <property type="entry name" value="GLYCOSYL_HYDROL_F32"/>
    <property type="match status" value="1"/>
</dbReference>
<dbReference type="InterPro" id="IPR013148">
    <property type="entry name" value="Glyco_hydro_32_N"/>
</dbReference>
<dbReference type="PANTHER" id="PTHR31953">
    <property type="entry name" value="BETA-FRUCTOFURANOSIDASE, INSOLUBLE ISOENZYME CWINV1-RELATED"/>
    <property type="match status" value="1"/>
</dbReference>
<protein>
    <submittedName>
        <fullName evidence="7">Uncharacterized protein</fullName>
    </submittedName>
</protein>
<dbReference type="Proteomes" id="UP000612055">
    <property type="component" value="Unassembled WGS sequence"/>
</dbReference>
<evidence type="ECO:0000313" key="8">
    <source>
        <dbReference type="Proteomes" id="UP000612055"/>
    </source>
</evidence>
<dbReference type="EMBL" id="JAEHOE010000030">
    <property type="protein sequence ID" value="KAG2494571.1"/>
    <property type="molecule type" value="Genomic_DNA"/>
</dbReference>
<dbReference type="CDD" id="cd08996">
    <property type="entry name" value="GH32_FFase"/>
    <property type="match status" value="1"/>
</dbReference>
<dbReference type="Pfam" id="PF08244">
    <property type="entry name" value="Glyco_hydro_32C"/>
    <property type="match status" value="1"/>
</dbReference>
<dbReference type="OrthoDB" id="202537at2759"/>
<feature type="domain" description="Glycosyl hydrolase family 32 C-terminal" evidence="6">
    <location>
        <begin position="544"/>
        <end position="587"/>
    </location>
</feature>
<dbReference type="InterPro" id="IPR050551">
    <property type="entry name" value="Fructan_Metab_Enzymes"/>
</dbReference>
<evidence type="ECO:0000313" key="7">
    <source>
        <dbReference type="EMBL" id="KAG2494571.1"/>
    </source>
</evidence>
<evidence type="ECO:0000259" key="6">
    <source>
        <dbReference type="Pfam" id="PF08244"/>
    </source>
</evidence>
<proteinExistence type="inferred from homology"/>
<dbReference type="SUPFAM" id="SSF75005">
    <property type="entry name" value="Arabinanase/levansucrase/invertase"/>
    <property type="match status" value="1"/>
</dbReference>
<dbReference type="Gene3D" id="2.60.120.560">
    <property type="entry name" value="Exo-inulinase, domain 1"/>
    <property type="match status" value="1"/>
</dbReference>
<dbReference type="InterPro" id="IPR023296">
    <property type="entry name" value="Glyco_hydro_beta-prop_sf"/>
</dbReference>
<keyword evidence="2 4" id="KW-0378">Hydrolase</keyword>
<evidence type="ECO:0000256" key="3">
    <source>
        <dbReference type="ARBA" id="ARBA00023295"/>
    </source>
</evidence>
<dbReference type="Pfam" id="PF00251">
    <property type="entry name" value="Glyco_hydro_32N"/>
    <property type="match status" value="1"/>
</dbReference>
<evidence type="ECO:0000256" key="4">
    <source>
        <dbReference type="RuleBase" id="RU362110"/>
    </source>
</evidence>
<name>A0A835Y5K2_9CHLO</name>
<dbReference type="GO" id="GO:0004553">
    <property type="term" value="F:hydrolase activity, hydrolyzing O-glycosyl compounds"/>
    <property type="evidence" value="ECO:0007669"/>
    <property type="project" value="InterPro"/>
</dbReference>
<reference evidence="7" key="1">
    <citation type="journal article" date="2020" name="bioRxiv">
        <title>Comparative genomics of Chlamydomonas.</title>
        <authorList>
            <person name="Craig R.J."/>
            <person name="Hasan A.R."/>
            <person name="Ness R.W."/>
            <person name="Keightley P.D."/>
        </authorList>
    </citation>
    <scope>NUCLEOTIDE SEQUENCE</scope>
    <source>
        <strain evidence="7">CCAP 11/70</strain>
    </source>
</reference>
<feature type="domain" description="Glycosyl hydrolase family 32 N-terminal" evidence="5">
    <location>
        <begin position="32"/>
        <end position="384"/>
    </location>
</feature>